<accession>A0ABV9D5G8</accession>
<dbReference type="PROSITE" id="PS50234">
    <property type="entry name" value="VWFA"/>
    <property type="match status" value="1"/>
</dbReference>
<keyword evidence="4" id="KW-1185">Reference proteome</keyword>
<dbReference type="Pfam" id="PF24346">
    <property type="entry name" value="DUF7507"/>
    <property type="match status" value="1"/>
</dbReference>
<dbReference type="Gene3D" id="3.40.50.410">
    <property type="entry name" value="von Willebrand factor, type A domain"/>
    <property type="match status" value="1"/>
</dbReference>
<name>A0ABV9D5G8_9MICO</name>
<dbReference type="InterPro" id="IPR036465">
    <property type="entry name" value="vWFA_dom_sf"/>
</dbReference>
<protein>
    <recommendedName>
        <fullName evidence="2">VWFA domain-containing protein</fullName>
    </recommendedName>
</protein>
<dbReference type="SMART" id="SM00327">
    <property type="entry name" value="VWA"/>
    <property type="match status" value="1"/>
</dbReference>
<dbReference type="Proteomes" id="UP001595955">
    <property type="component" value="Unassembled WGS sequence"/>
</dbReference>
<feature type="compositionally biased region" description="Low complexity" evidence="1">
    <location>
        <begin position="24"/>
        <end position="59"/>
    </location>
</feature>
<comment type="caution">
    <text evidence="3">The sequence shown here is derived from an EMBL/GenBank/DDBJ whole genome shotgun (WGS) entry which is preliminary data.</text>
</comment>
<dbReference type="InterPro" id="IPR002035">
    <property type="entry name" value="VWF_A"/>
</dbReference>
<dbReference type="EMBL" id="JBHSGF010000001">
    <property type="protein sequence ID" value="MFC4553852.1"/>
    <property type="molecule type" value="Genomic_DNA"/>
</dbReference>
<feature type="compositionally biased region" description="Polar residues" evidence="1">
    <location>
        <begin position="578"/>
        <end position="591"/>
    </location>
</feature>
<feature type="domain" description="VWFA" evidence="2">
    <location>
        <begin position="197"/>
        <end position="397"/>
    </location>
</feature>
<sequence length="602" mass="60495">MPGTRPAPATTPAAPATTPPAPGLTPNAPRTPAATPAPTSTPATTPRAAAAPAATGVPSATPRYDEVKLVARAGGDRLADGSVAGLPGATFTFYRTSSTAVTGGTAVGTCTTGRDGRCGVIVDLPFSWLGYYGYFYAVQTGTPAGWTAAESWGAAQDLVRHATGYVRGGATVALPDDGRGWPNVRANAATPARCTRDVAVVYDLSGAVTRGESLADFGAYRDAGRRVVDALEGTASHVALYGFASEAPAPGFFNRPLPLTSVRSPAGATVVRAALRLFNPAPLSSTNWDAGLAQVAAGADVVVFLTAGEPTASRSGTGGAATMRTVEDAVASANMVKAAGAHLVAVGVGAARTPVNQQRLRLLTDDTRVTDVAGLGDVLASVARVGCTGTVNVVTEVRRGPGARPTPGRGWRLTPAAAGPGRAPVPAVTGDDGAASFAVDLEQATGSRTLTLTQASRQGYVLEPQGGQNATCTSSDGSPVVVTNVSDGFAVEARPDAVITCRVINAVVERPSVTIVKTSALDPADGGEPTVTAGTSVTWSYTVTNTGTVPLTHLRVTDDRGVAVTCPRQAGGPASGNPIPTLSPGESTTCVATGPVTPLPTS</sequence>
<evidence type="ECO:0000313" key="4">
    <source>
        <dbReference type="Proteomes" id="UP001595955"/>
    </source>
</evidence>
<evidence type="ECO:0000313" key="3">
    <source>
        <dbReference type="EMBL" id="MFC4553852.1"/>
    </source>
</evidence>
<dbReference type="InterPro" id="IPR055354">
    <property type="entry name" value="DUF7507"/>
</dbReference>
<dbReference type="CDD" id="cd00198">
    <property type="entry name" value="vWFA"/>
    <property type="match status" value="1"/>
</dbReference>
<dbReference type="RefSeq" id="WP_164471278.1">
    <property type="nucleotide sequence ID" value="NZ_CP033325.1"/>
</dbReference>
<feature type="region of interest" description="Disordered" evidence="1">
    <location>
        <begin position="1"/>
        <end position="59"/>
    </location>
</feature>
<reference evidence="4" key="1">
    <citation type="journal article" date="2019" name="Int. J. Syst. Evol. Microbiol.">
        <title>The Global Catalogue of Microorganisms (GCM) 10K type strain sequencing project: providing services to taxonomists for standard genome sequencing and annotation.</title>
        <authorList>
            <consortium name="The Broad Institute Genomics Platform"/>
            <consortium name="The Broad Institute Genome Sequencing Center for Infectious Disease"/>
            <person name="Wu L."/>
            <person name="Ma J."/>
        </authorList>
    </citation>
    <scope>NUCLEOTIDE SEQUENCE [LARGE SCALE GENOMIC DNA]</scope>
    <source>
        <strain evidence="4">JCM 3369</strain>
    </source>
</reference>
<proteinExistence type="predicted"/>
<dbReference type="SUPFAM" id="SSF53300">
    <property type="entry name" value="vWA-like"/>
    <property type="match status" value="1"/>
</dbReference>
<gene>
    <name evidence="3" type="ORF">ACFO3F_01205</name>
</gene>
<evidence type="ECO:0000256" key="1">
    <source>
        <dbReference type="SAM" id="MobiDB-lite"/>
    </source>
</evidence>
<feature type="region of interest" description="Disordered" evidence="1">
    <location>
        <begin position="567"/>
        <end position="602"/>
    </location>
</feature>
<organism evidence="3 4">
    <name type="scientific">Georgenia faecalis</name>
    <dbReference type="NCBI Taxonomy" id="2483799"/>
    <lineage>
        <taxon>Bacteria</taxon>
        <taxon>Bacillati</taxon>
        <taxon>Actinomycetota</taxon>
        <taxon>Actinomycetes</taxon>
        <taxon>Micrococcales</taxon>
        <taxon>Bogoriellaceae</taxon>
        <taxon>Georgenia</taxon>
    </lineage>
</organism>
<feature type="compositionally biased region" description="Low complexity" evidence="1">
    <location>
        <begin position="1"/>
        <end position="16"/>
    </location>
</feature>
<evidence type="ECO:0000259" key="2">
    <source>
        <dbReference type="PROSITE" id="PS50234"/>
    </source>
</evidence>